<keyword evidence="2" id="KW-1185">Reference proteome</keyword>
<comment type="caution">
    <text evidence="1">The sequence shown here is derived from an EMBL/GenBank/DDBJ whole genome shotgun (WGS) entry which is preliminary data.</text>
</comment>
<sequence>EGVCVRDCPSSVNSRGPRSKSIHSRRQQDDCCNLSNRERFVRDRGQVLSQKARVMGAAVPKSYQ</sequence>
<feature type="non-terminal residue" evidence="1">
    <location>
        <position position="1"/>
    </location>
</feature>
<proteinExistence type="predicted"/>
<evidence type="ECO:0000313" key="1">
    <source>
        <dbReference type="EMBL" id="KAG0425199.1"/>
    </source>
</evidence>
<reference evidence="1 2" key="1">
    <citation type="journal article" date="2020" name="Cell">
        <title>Large-Scale Comparative Analyses of Tick Genomes Elucidate Their Genetic Diversity and Vector Capacities.</title>
        <authorList>
            <consortium name="Tick Genome and Microbiome Consortium (TIGMIC)"/>
            <person name="Jia N."/>
            <person name="Wang J."/>
            <person name="Shi W."/>
            <person name="Du L."/>
            <person name="Sun Y."/>
            <person name="Zhan W."/>
            <person name="Jiang J.F."/>
            <person name="Wang Q."/>
            <person name="Zhang B."/>
            <person name="Ji P."/>
            <person name="Bell-Sakyi L."/>
            <person name="Cui X.M."/>
            <person name="Yuan T.T."/>
            <person name="Jiang B.G."/>
            <person name="Yang W.F."/>
            <person name="Lam T.T."/>
            <person name="Chang Q.C."/>
            <person name="Ding S.J."/>
            <person name="Wang X.J."/>
            <person name="Zhu J.G."/>
            <person name="Ruan X.D."/>
            <person name="Zhao L."/>
            <person name="Wei J.T."/>
            <person name="Ye R.Z."/>
            <person name="Que T.C."/>
            <person name="Du C.H."/>
            <person name="Zhou Y.H."/>
            <person name="Cheng J.X."/>
            <person name="Dai P.F."/>
            <person name="Guo W.B."/>
            <person name="Han X.H."/>
            <person name="Huang E.J."/>
            <person name="Li L.F."/>
            <person name="Wei W."/>
            <person name="Gao Y.C."/>
            <person name="Liu J.Z."/>
            <person name="Shao H.Z."/>
            <person name="Wang X."/>
            <person name="Wang C.C."/>
            <person name="Yang T.C."/>
            <person name="Huo Q.B."/>
            <person name="Li W."/>
            <person name="Chen H.Y."/>
            <person name="Chen S.E."/>
            <person name="Zhou L.G."/>
            <person name="Ni X.B."/>
            <person name="Tian J.H."/>
            <person name="Sheng Y."/>
            <person name="Liu T."/>
            <person name="Pan Y.S."/>
            <person name="Xia L.Y."/>
            <person name="Li J."/>
            <person name="Zhao F."/>
            <person name="Cao W.C."/>
        </authorList>
    </citation>
    <scope>NUCLEOTIDE SEQUENCE [LARGE SCALE GENOMIC DNA]</scope>
    <source>
        <strain evidence="1">Iper-2018</strain>
    </source>
</reference>
<organism evidence="1 2">
    <name type="scientific">Ixodes persulcatus</name>
    <name type="common">Taiga tick</name>
    <dbReference type="NCBI Taxonomy" id="34615"/>
    <lineage>
        <taxon>Eukaryota</taxon>
        <taxon>Metazoa</taxon>
        <taxon>Ecdysozoa</taxon>
        <taxon>Arthropoda</taxon>
        <taxon>Chelicerata</taxon>
        <taxon>Arachnida</taxon>
        <taxon>Acari</taxon>
        <taxon>Parasitiformes</taxon>
        <taxon>Ixodida</taxon>
        <taxon>Ixodoidea</taxon>
        <taxon>Ixodidae</taxon>
        <taxon>Ixodinae</taxon>
        <taxon>Ixodes</taxon>
    </lineage>
</organism>
<protein>
    <submittedName>
        <fullName evidence="1">Uncharacterized protein</fullName>
    </submittedName>
</protein>
<dbReference type="Proteomes" id="UP000805193">
    <property type="component" value="Unassembled WGS sequence"/>
</dbReference>
<feature type="non-terminal residue" evidence="1">
    <location>
        <position position="64"/>
    </location>
</feature>
<name>A0AC60PW10_IXOPE</name>
<evidence type="ECO:0000313" key="2">
    <source>
        <dbReference type="Proteomes" id="UP000805193"/>
    </source>
</evidence>
<dbReference type="EMBL" id="JABSTQ010009877">
    <property type="protein sequence ID" value="KAG0425199.1"/>
    <property type="molecule type" value="Genomic_DNA"/>
</dbReference>
<gene>
    <name evidence="1" type="ORF">HPB47_027622</name>
</gene>
<accession>A0AC60PW10</accession>